<name>A0A0P4X694_9CRUS</name>
<sequence>MGWLFSEEELHRAARQMSSTGQNFLLVPSNNPNKKWWSPFTSCRRNSQRRHVRNLLDRIELNSTGCCSSACLRVRRADQEPKSCWIFHISSRAHASLCTKKSSSRLYIFSVSGIERNKNKR</sequence>
<dbReference type="EMBL" id="GDIP01247692">
    <property type="protein sequence ID" value="JAI75709.1"/>
    <property type="molecule type" value="Transcribed_RNA"/>
</dbReference>
<accession>A0A0P4X694</accession>
<dbReference type="EMBL" id="GDIP01234654">
    <property type="protein sequence ID" value="JAI88747.1"/>
    <property type="molecule type" value="Transcribed_RNA"/>
</dbReference>
<reference evidence="1" key="1">
    <citation type="submission" date="2015-10" db="EMBL/GenBank/DDBJ databases">
        <title>Daphnia magna gene sets from two clonal populations assembled and annotated with EvidentialGene.</title>
        <authorList>
            <person name="Gilbert D."/>
            <person name="Podicheti R."/>
            <person name="Orsini L."/>
            <person name="Colbourne J."/>
            <person name="Pfrender M."/>
        </authorList>
    </citation>
    <scope>NUCLEOTIDE SEQUENCE</scope>
</reference>
<evidence type="ECO:0000313" key="1">
    <source>
        <dbReference type="EMBL" id="JAI75709.1"/>
    </source>
</evidence>
<proteinExistence type="predicted"/>
<dbReference type="AlphaFoldDB" id="A0A0P4X694"/>
<reference evidence="1" key="2">
    <citation type="submission" date="2015-10" db="EMBL/GenBank/DDBJ databases">
        <authorList>
            <person name="Gilbert D.G."/>
        </authorList>
    </citation>
    <scope>NUCLEOTIDE SEQUENCE</scope>
</reference>
<organism evidence="1">
    <name type="scientific">Daphnia magna</name>
    <dbReference type="NCBI Taxonomy" id="35525"/>
    <lineage>
        <taxon>Eukaryota</taxon>
        <taxon>Metazoa</taxon>
        <taxon>Ecdysozoa</taxon>
        <taxon>Arthropoda</taxon>
        <taxon>Crustacea</taxon>
        <taxon>Branchiopoda</taxon>
        <taxon>Diplostraca</taxon>
        <taxon>Cladocera</taxon>
        <taxon>Anomopoda</taxon>
        <taxon>Daphniidae</taxon>
        <taxon>Daphnia</taxon>
    </lineage>
</organism>
<protein>
    <submittedName>
        <fullName evidence="1">Uncharacterized protein</fullName>
    </submittedName>
</protein>